<dbReference type="Gene3D" id="3.40.50.620">
    <property type="entry name" value="HUPs"/>
    <property type="match status" value="2"/>
</dbReference>
<feature type="domain" description="UspA" evidence="2">
    <location>
        <begin position="7"/>
        <end position="143"/>
    </location>
</feature>
<evidence type="ECO:0000256" key="1">
    <source>
        <dbReference type="ARBA" id="ARBA00008791"/>
    </source>
</evidence>
<comment type="similarity">
    <text evidence="1">Belongs to the universal stress protein A family.</text>
</comment>
<dbReference type="PANTHER" id="PTHR46268:SF23">
    <property type="entry name" value="UNIVERSAL STRESS PROTEIN A-RELATED"/>
    <property type="match status" value="1"/>
</dbReference>
<gene>
    <name evidence="3" type="ORF">GCM10009798_39920</name>
</gene>
<accession>A0ABP5D645</accession>
<comment type="caution">
    <text evidence="3">The sequence shown here is derived from an EMBL/GenBank/DDBJ whole genome shotgun (WGS) entry which is preliminary data.</text>
</comment>
<reference evidence="4" key="1">
    <citation type="journal article" date="2019" name="Int. J. Syst. Evol. Microbiol.">
        <title>The Global Catalogue of Microorganisms (GCM) 10K type strain sequencing project: providing services to taxonomists for standard genome sequencing and annotation.</title>
        <authorList>
            <consortium name="The Broad Institute Genomics Platform"/>
            <consortium name="The Broad Institute Genome Sequencing Center for Infectious Disease"/>
            <person name="Wu L."/>
            <person name="Ma J."/>
        </authorList>
    </citation>
    <scope>NUCLEOTIDE SEQUENCE [LARGE SCALE GENOMIC DNA]</scope>
    <source>
        <strain evidence="4">JCM 15309</strain>
    </source>
</reference>
<feature type="domain" description="UspA" evidence="2">
    <location>
        <begin position="152"/>
        <end position="287"/>
    </location>
</feature>
<dbReference type="InterPro" id="IPR014729">
    <property type="entry name" value="Rossmann-like_a/b/a_fold"/>
</dbReference>
<organism evidence="3 4">
    <name type="scientific">Nocardioides panacihumi</name>
    <dbReference type="NCBI Taxonomy" id="400774"/>
    <lineage>
        <taxon>Bacteria</taxon>
        <taxon>Bacillati</taxon>
        <taxon>Actinomycetota</taxon>
        <taxon>Actinomycetes</taxon>
        <taxon>Propionibacteriales</taxon>
        <taxon>Nocardioidaceae</taxon>
        <taxon>Nocardioides</taxon>
    </lineage>
</organism>
<dbReference type="Pfam" id="PF00582">
    <property type="entry name" value="Usp"/>
    <property type="match status" value="2"/>
</dbReference>
<proteinExistence type="inferred from homology"/>
<dbReference type="Proteomes" id="UP001500571">
    <property type="component" value="Unassembled WGS sequence"/>
</dbReference>
<dbReference type="InterPro" id="IPR006016">
    <property type="entry name" value="UspA"/>
</dbReference>
<evidence type="ECO:0000259" key="2">
    <source>
        <dbReference type="Pfam" id="PF00582"/>
    </source>
</evidence>
<dbReference type="RefSeq" id="WP_344047950.1">
    <property type="nucleotide sequence ID" value="NZ_BAAAPB010000005.1"/>
</dbReference>
<name>A0ABP5D645_9ACTN</name>
<dbReference type="SUPFAM" id="SSF52402">
    <property type="entry name" value="Adenine nucleotide alpha hydrolases-like"/>
    <property type="match status" value="2"/>
</dbReference>
<protein>
    <submittedName>
        <fullName evidence="3">Universal stress protein</fullName>
    </submittedName>
</protein>
<evidence type="ECO:0000313" key="3">
    <source>
        <dbReference type="EMBL" id="GAA1974698.1"/>
    </source>
</evidence>
<keyword evidence="4" id="KW-1185">Reference proteome</keyword>
<dbReference type="PANTHER" id="PTHR46268">
    <property type="entry name" value="STRESS RESPONSE PROTEIN NHAX"/>
    <property type="match status" value="1"/>
</dbReference>
<dbReference type="EMBL" id="BAAAPB010000005">
    <property type="protein sequence ID" value="GAA1974698.1"/>
    <property type="molecule type" value="Genomic_DNA"/>
</dbReference>
<sequence length="313" mass="33500">MSHRDWIAVGVDGTAGSRAATRWAAREADKLGLGLFLVHAYAGYHAMGSFYLAAYPLTPVDDAMLPQNILDDAVRVAEEILPRDRIDTSALRTDARSGLLQAAADARMLALGDETHPAMSRMVTGSVVAPVAAHAPVPVVAVPANWEDAPERRSIVVGVKSAESAPLIRHGFQLAARHGAHLTVLHAWEFLAMYDDAIAGHADLPNWEQRATANLTALLDTIRPDFPGVDAEVRLVRDQPARALVDASAEADLLLITRRPHAFPFGHLGGTGRAVLRETRCPTVVYPPTAEPIELTATAEAARYGVGDVASRS</sequence>
<evidence type="ECO:0000313" key="4">
    <source>
        <dbReference type="Proteomes" id="UP001500571"/>
    </source>
</evidence>